<dbReference type="Proteomes" id="UP000794436">
    <property type="component" value="Unassembled WGS sequence"/>
</dbReference>
<reference evidence="3" key="1">
    <citation type="submission" date="2019-03" db="EMBL/GenBank/DDBJ databases">
        <title>Long read genome sequence of the mycoparasitic Pythium oligandrum ATCC 38472 isolated from sugarbeet rhizosphere.</title>
        <authorList>
            <person name="Gaulin E."/>
        </authorList>
    </citation>
    <scope>NUCLEOTIDE SEQUENCE</scope>
    <source>
        <strain evidence="3">ATCC 38472_TT</strain>
    </source>
</reference>
<accession>A0A8K1C973</accession>
<dbReference type="InterPro" id="IPR011022">
    <property type="entry name" value="Arrestin_C-like"/>
</dbReference>
<feature type="domain" description="Arrestin-like N-terminal" evidence="1">
    <location>
        <begin position="21"/>
        <end position="142"/>
    </location>
</feature>
<dbReference type="AlphaFoldDB" id="A0A8K1C973"/>
<dbReference type="GO" id="GO:0015031">
    <property type="term" value="P:protein transport"/>
    <property type="evidence" value="ECO:0007669"/>
    <property type="project" value="TreeGrafter"/>
</dbReference>
<keyword evidence="4" id="KW-1185">Reference proteome</keyword>
<dbReference type="OrthoDB" id="2333384at2759"/>
<evidence type="ECO:0000259" key="1">
    <source>
        <dbReference type="Pfam" id="PF00339"/>
    </source>
</evidence>
<dbReference type="Gene3D" id="2.60.40.640">
    <property type="match status" value="2"/>
</dbReference>
<dbReference type="InterPro" id="IPR014752">
    <property type="entry name" value="Arrestin-like_C"/>
</dbReference>
<dbReference type="PANTHER" id="PTHR11188:SF17">
    <property type="entry name" value="FI21816P1"/>
    <property type="match status" value="1"/>
</dbReference>
<dbReference type="Pfam" id="PF00339">
    <property type="entry name" value="Arrestin_N"/>
    <property type="match status" value="1"/>
</dbReference>
<dbReference type="InterPro" id="IPR050357">
    <property type="entry name" value="Arrestin_domain-protein"/>
</dbReference>
<dbReference type="InterPro" id="IPR011021">
    <property type="entry name" value="Arrestin-like_N"/>
</dbReference>
<name>A0A8K1C973_PYTOL</name>
<dbReference type="InterPro" id="IPR014756">
    <property type="entry name" value="Ig_E-set"/>
</dbReference>
<sequence length="343" mass="38165">MGRLARKLHVGVRGSLDIELEHSCILPGETIKGYVRLHVKKPIVTSGLSVIIGGWERLYWETTDHCGMRWHRRSFKLLHVPLPLFEPGTLNGATTTINAGTYDYPFACQLPSVLPASFEYTAHRIQSMERVRVSIVYSVDASLAVEGFMKADLMHSAPFVIPPGIRSLPVPVPTDQPLVFVKRQDVRALGMIKQGAFHVSMTLESNIIDASSTIVAHVQLENASKSPLKAICLRLVEDISIDRHRKHFNRTRSTSRVIGCRFYAAKTLKAMLSRASGPNLTLQLPVTPNDIYGFEPLLPTMSSQHIIALRYRVELECSFTLSEHICVEAPVLVIRGPSRALLA</sequence>
<organism evidence="3 4">
    <name type="scientific">Pythium oligandrum</name>
    <name type="common">Mycoparasitic fungus</name>
    <dbReference type="NCBI Taxonomy" id="41045"/>
    <lineage>
        <taxon>Eukaryota</taxon>
        <taxon>Sar</taxon>
        <taxon>Stramenopiles</taxon>
        <taxon>Oomycota</taxon>
        <taxon>Peronosporomycetes</taxon>
        <taxon>Pythiales</taxon>
        <taxon>Pythiaceae</taxon>
        <taxon>Pythium</taxon>
    </lineage>
</organism>
<evidence type="ECO:0000313" key="3">
    <source>
        <dbReference type="EMBL" id="TMW58595.1"/>
    </source>
</evidence>
<dbReference type="EMBL" id="SPLM01000111">
    <property type="protein sequence ID" value="TMW58595.1"/>
    <property type="molecule type" value="Genomic_DNA"/>
</dbReference>
<evidence type="ECO:0000313" key="4">
    <source>
        <dbReference type="Proteomes" id="UP000794436"/>
    </source>
</evidence>
<gene>
    <name evidence="3" type="ORF">Poli38472_010154</name>
</gene>
<feature type="domain" description="Arrestin C-terminal-like" evidence="2">
    <location>
        <begin position="194"/>
        <end position="333"/>
    </location>
</feature>
<dbReference type="PANTHER" id="PTHR11188">
    <property type="entry name" value="ARRESTIN DOMAIN CONTAINING PROTEIN"/>
    <property type="match status" value="1"/>
</dbReference>
<dbReference type="GO" id="GO:0005737">
    <property type="term" value="C:cytoplasm"/>
    <property type="evidence" value="ECO:0007669"/>
    <property type="project" value="TreeGrafter"/>
</dbReference>
<dbReference type="Pfam" id="PF02752">
    <property type="entry name" value="Arrestin_C"/>
    <property type="match status" value="1"/>
</dbReference>
<evidence type="ECO:0000259" key="2">
    <source>
        <dbReference type="Pfam" id="PF02752"/>
    </source>
</evidence>
<evidence type="ECO:0008006" key="5">
    <source>
        <dbReference type="Google" id="ProtNLM"/>
    </source>
</evidence>
<comment type="caution">
    <text evidence="3">The sequence shown here is derived from an EMBL/GenBank/DDBJ whole genome shotgun (WGS) entry which is preliminary data.</text>
</comment>
<dbReference type="SUPFAM" id="SSF81296">
    <property type="entry name" value="E set domains"/>
    <property type="match status" value="1"/>
</dbReference>
<protein>
    <recommendedName>
        <fullName evidence="5">Arrestin C-terminal-like domain-containing protein</fullName>
    </recommendedName>
</protein>
<proteinExistence type="predicted"/>